<dbReference type="AlphaFoldDB" id="A0A2G5C1K7"/>
<proteinExistence type="predicted"/>
<protein>
    <submittedName>
        <fullName evidence="1">Uncharacterized protein</fullName>
    </submittedName>
</protein>
<dbReference type="EMBL" id="KZ305139">
    <property type="protein sequence ID" value="PIA25179.1"/>
    <property type="molecule type" value="Genomic_DNA"/>
</dbReference>
<gene>
    <name evidence="1" type="ORF">AQUCO_12300015v1</name>
</gene>
<dbReference type="Proteomes" id="UP000230069">
    <property type="component" value="Unassembled WGS sequence"/>
</dbReference>
<evidence type="ECO:0000313" key="1">
    <source>
        <dbReference type="EMBL" id="PIA25179.1"/>
    </source>
</evidence>
<evidence type="ECO:0000313" key="2">
    <source>
        <dbReference type="Proteomes" id="UP000230069"/>
    </source>
</evidence>
<accession>A0A2G5C1K7</accession>
<sequence length="76" mass="8902">MWLLLTGKPFVDVQSTFLRIFFFWRNKLCVPTQELKRLRSTHQGAPLAQFIYHTNHTEATISMESVNCLCLSETQK</sequence>
<organism evidence="1 2">
    <name type="scientific">Aquilegia coerulea</name>
    <name type="common">Rocky mountain columbine</name>
    <dbReference type="NCBI Taxonomy" id="218851"/>
    <lineage>
        <taxon>Eukaryota</taxon>
        <taxon>Viridiplantae</taxon>
        <taxon>Streptophyta</taxon>
        <taxon>Embryophyta</taxon>
        <taxon>Tracheophyta</taxon>
        <taxon>Spermatophyta</taxon>
        <taxon>Magnoliopsida</taxon>
        <taxon>Ranunculales</taxon>
        <taxon>Ranunculaceae</taxon>
        <taxon>Thalictroideae</taxon>
        <taxon>Aquilegia</taxon>
    </lineage>
</organism>
<reference evidence="1 2" key="1">
    <citation type="submission" date="2017-09" db="EMBL/GenBank/DDBJ databases">
        <title>WGS assembly of Aquilegia coerulea Goldsmith.</title>
        <authorList>
            <person name="Hodges S."/>
            <person name="Kramer E."/>
            <person name="Nordborg M."/>
            <person name="Tomkins J."/>
            <person name="Borevitz J."/>
            <person name="Derieg N."/>
            <person name="Yan J."/>
            <person name="Mihaltcheva S."/>
            <person name="Hayes R.D."/>
            <person name="Rokhsar D."/>
        </authorList>
    </citation>
    <scope>NUCLEOTIDE SEQUENCE [LARGE SCALE GENOMIC DNA]</scope>
    <source>
        <strain evidence="2">cv. Goldsmith</strain>
    </source>
</reference>
<keyword evidence="2" id="KW-1185">Reference proteome</keyword>
<name>A0A2G5C1K7_AQUCA</name>
<dbReference type="InParanoid" id="A0A2G5C1K7"/>